<dbReference type="Proteomes" id="UP000309016">
    <property type="component" value="Chromosome"/>
</dbReference>
<evidence type="ECO:0000313" key="2">
    <source>
        <dbReference type="Proteomes" id="UP000309016"/>
    </source>
</evidence>
<dbReference type="SUPFAM" id="SSF53474">
    <property type="entry name" value="alpha/beta-Hydrolases"/>
    <property type="match status" value="1"/>
</dbReference>
<evidence type="ECO:0000313" key="1">
    <source>
        <dbReference type="EMBL" id="QCY68838.1"/>
    </source>
</evidence>
<dbReference type="Gene3D" id="3.40.50.1820">
    <property type="entry name" value="alpha/beta hydrolase"/>
    <property type="match status" value="1"/>
</dbReference>
<dbReference type="InterPro" id="IPR029058">
    <property type="entry name" value="AB_hydrolase_fold"/>
</dbReference>
<evidence type="ECO:0008006" key="3">
    <source>
        <dbReference type="Google" id="ProtNLM"/>
    </source>
</evidence>
<proteinExistence type="predicted"/>
<dbReference type="EMBL" id="CP040812">
    <property type="protein sequence ID" value="QCY68838.1"/>
    <property type="molecule type" value="Genomic_DNA"/>
</dbReference>
<protein>
    <recommendedName>
        <fullName evidence="3">Alpha/beta hydrolase</fullName>
    </recommendedName>
</protein>
<dbReference type="InterPro" id="IPR008886">
    <property type="entry name" value="UPF0227/Esterase_YqiA"/>
</dbReference>
<dbReference type="KEGG" id="afla:FHG64_05170"/>
<organism evidence="1 2">
    <name type="scientific">Antarcticibacterium flavum</name>
    <dbReference type="NCBI Taxonomy" id="2058175"/>
    <lineage>
        <taxon>Bacteria</taxon>
        <taxon>Pseudomonadati</taxon>
        <taxon>Bacteroidota</taxon>
        <taxon>Flavobacteriia</taxon>
        <taxon>Flavobacteriales</taxon>
        <taxon>Flavobacteriaceae</taxon>
        <taxon>Antarcticibacterium</taxon>
    </lineage>
</organism>
<dbReference type="OrthoDB" id="1438136at2"/>
<keyword evidence="2" id="KW-1185">Reference proteome</keyword>
<gene>
    <name evidence="1" type="ORF">FHG64_05170</name>
</gene>
<dbReference type="AlphaFoldDB" id="A0A5B7X2G7"/>
<name>A0A5B7X2G7_9FLAO</name>
<accession>A0A5B7X2G7</accession>
<sequence length="162" mass="18087">MKIVYIHGLDSKLSPEKREILKKFGEVISPEVNYYQNPGAIATILQQLEGKGPDVIIGSSMGGFAAYYVSISLHKPALMFNPALAERTVEQEVPEAKIEQKQLKQFLLGAIDDVVNPGETLKFIAEAYNEHTDFHLHILPGLTHNIPLDVFEAEVRSFLEKV</sequence>
<dbReference type="RefSeq" id="WP_139065423.1">
    <property type="nucleotide sequence ID" value="NZ_CP040812.1"/>
</dbReference>
<dbReference type="Pfam" id="PF05728">
    <property type="entry name" value="UPF0227"/>
    <property type="match status" value="1"/>
</dbReference>
<reference evidence="1 2" key="1">
    <citation type="submission" date="2019-06" db="EMBL/GenBank/DDBJ databases">
        <title>Complete genome sequence of Antarcticibacterium flavum KCTC 52984T from an Antarctic marine sediment.</title>
        <authorList>
            <person name="Lee Y.M."/>
            <person name="Shin S.C."/>
        </authorList>
    </citation>
    <scope>NUCLEOTIDE SEQUENCE [LARGE SCALE GENOMIC DNA]</scope>
    <source>
        <strain evidence="1 2">KCTC 52984</strain>
    </source>
</reference>